<gene>
    <name evidence="1" type="ORF">SAMN04488548_1342300</name>
</gene>
<protein>
    <submittedName>
        <fullName evidence="1">Excreted virulence factor EspC, type VII ESX diderm</fullName>
    </submittedName>
</protein>
<dbReference type="OrthoDB" id="4555909at2"/>
<dbReference type="Proteomes" id="UP000183180">
    <property type="component" value="Unassembled WGS sequence"/>
</dbReference>
<accession>A0A1H2JMN5</accession>
<reference evidence="1 2" key="1">
    <citation type="submission" date="2016-10" db="EMBL/GenBank/DDBJ databases">
        <authorList>
            <person name="de Groot N.N."/>
        </authorList>
    </citation>
    <scope>NUCLEOTIDE SEQUENCE [LARGE SCALE GENOMIC DNA]</scope>
    <source>
        <strain evidence="1 2">DSM 44215</strain>
    </source>
</reference>
<dbReference type="AlphaFoldDB" id="A0A1H2JMN5"/>
<dbReference type="EMBL" id="FNLM01000034">
    <property type="protein sequence ID" value="SDU57690.1"/>
    <property type="molecule type" value="Genomic_DNA"/>
</dbReference>
<dbReference type="STRING" id="158898.SAMN04488548_1342300"/>
<sequence>MSVEVNPDSLRVASGTLAQLSGDVDSAPFLGAAEVAARLVGSSVGSALGESNTASTRAKQVVKARYDQFASLLSLSADTYSDSDAEAAARIAGVPDINSATSGG</sequence>
<proteinExistence type="predicted"/>
<evidence type="ECO:0000313" key="2">
    <source>
        <dbReference type="Proteomes" id="UP000183180"/>
    </source>
</evidence>
<name>A0A1H2JMN5_9ACTN</name>
<organism evidence="1 2">
    <name type="scientific">Gordonia westfalica</name>
    <dbReference type="NCBI Taxonomy" id="158898"/>
    <lineage>
        <taxon>Bacteria</taxon>
        <taxon>Bacillati</taxon>
        <taxon>Actinomycetota</taxon>
        <taxon>Actinomycetes</taxon>
        <taxon>Mycobacteriales</taxon>
        <taxon>Gordoniaceae</taxon>
        <taxon>Gordonia</taxon>
    </lineage>
</organism>
<evidence type="ECO:0000313" key="1">
    <source>
        <dbReference type="EMBL" id="SDU57690.1"/>
    </source>
</evidence>